<dbReference type="SMART" id="SM00248">
    <property type="entry name" value="ANK"/>
    <property type="match status" value="5"/>
</dbReference>
<gene>
    <name evidence="1" type="ORF">M9Y10_039957</name>
</gene>
<dbReference type="EMBL" id="JAPFFF010000068">
    <property type="protein sequence ID" value="KAK8836144.1"/>
    <property type="molecule type" value="Genomic_DNA"/>
</dbReference>
<sequence>MVDLSLQFSTEALQEARLVAELENQLMNLNDKNFTSVFNFLKNSIFIQNENRIKQLANHIIFAVSKRYMSIPLYSKLTCDLYDTRLQYIVNEKKIINDNHISEDNNQNEDNQISSLSIEECKTFRKALDSLHTVFFPIIIPCNVDSRTLYFLYFCVVGSLFSAVDIVNILNDSLELEPDHISELLTLFCFFAPEVEELDRKLFQVFINAVINEANNIYCQPYVRQFHNEMDDLMRDNWSLLKSRREAMKSGDMIIDSLFSDSIDDFQTVVSMSPNFDLNQNINESIFSPPHMFSKTLMQFAARCGSVKCFKYILLNNSNITEPDLREAVGSAIIGGNNEIVRLLKQRGIDFKGSLGSAAKAHRNAMFHWLEATEYPVCKGPSTIGNDIEAVFGAVEACNMRLLLELLEKGIDINLKSHTNESILSASIAAPIDAFSLLISHKAFQSEKQDFLMRNSSSNNEYSPLSIAVDRRVFDVVDYFFKKSVREHFFPARSAGSIPNKMATNVTATITRQQQQLRQQHLVEDCNADGFVVFQSSSMHSGNNNNNNNMNHTENLTNGISSGSCGNLVLVRPFNLDNLIHQAAFQGDKQIMETILKFPGVDVNSVNRVLFFLYL</sequence>
<dbReference type="PANTHER" id="PTHR24159:SF5">
    <property type="entry name" value="ANK_REP_REGION DOMAIN-CONTAINING PROTEIN"/>
    <property type="match status" value="1"/>
</dbReference>
<dbReference type="Proteomes" id="UP001470230">
    <property type="component" value="Unassembled WGS sequence"/>
</dbReference>
<proteinExistence type="predicted"/>
<reference evidence="1 2" key="1">
    <citation type="submission" date="2024-04" db="EMBL/GenBank/DDBJ databases">
        <title>Tritrichomonas musculus Genome.</title>
        <authorList>
            <person name="Alves-Ferreira E."/>
            <person name="Grigg M."/>
            <person name="Lorenzi H."/>
            <person name="Galac M."/>
        </authorList>
    </citation>
    <scope>NUCLEOTIDE SEQUENCE [LARGE SCALE GENOMIC DNA]</scope>
    <source>
        <strain evidence="1 2">EAF2021</strain>
    </source>
</reference>
<accession>A0ABR2GQC6</accession>
<dbReference type="InterPro" id="IPR036770">
    <property type="entry name" value="Ankyrin_rpt-contain_sf"/>
</dbReference>
<name>A0ABR2GQC6_9EUKA</name>
<organism evidence="1 2">
    <name type="scientific">Tritrichomonas musculus</name>
    <dbReference type="NCBI Taxonomy" id="1915356"/>
    <lineage>
        <taxon>Eukaryota</taxon>
        <taxon>Metamonada</taxon>
        <taxon>Parabasalia</taxon>
        <taxon>Tritrichomonadida</taxon>
        <taxon>Tritrichomonadidae</taxon>
        <taxon>Tritrichomonas</taxon>
    </lineage>
</organism>
<dbReference type="SUPFAM" id="SSF48403">
    <property type="entry name" value="Ankyrin repeat"/>
    <property type="match status" value="1"/>
</dbReference>
<evidence type="ECO:0008006" key="3">
    <source>
        <dbReference type="Google" id="ProtNLM"/>
    </source>
</evidence>
<keyword evidence="2" id="KW-1185">Reference proteome</keyword>
<protein>
    <recommendedName>
        <fullName evidence="3">DUF3447 domain-containing protein</fullName>
    </recommendedName>
</protein>
<evidence type="ECO:0000313" key="2">
    <source>
        <dbReference type="Proteomes" id="UP001470230"/>
    </source>
</evidence>
<dbReference type="Gene3D" id="1.25.40.20">
    <property type="entry name" value="Ankyrin repeat-containing domain"/>
    <property type="match status" value="1"/>
</dbReference>
<dbReference type="InterPro" id="IPR002110">
    <property type="entry name" value="Ankyrin_rpt"/>
</dbReference>
<evidence type="ECO:0000313" key="1">
    <source>
        <dbReference type="EMBL" id="KAK8836144.1"/>
    </source>
</evidence>
<dbReference type="PANTHER" id="PTHR24159">
    <property type="match status" value="1"/>
</dbReference>
<comment type="caution">
    <text evidence="1">The sequence shown here is derived from an EMBL/GenBank/DDBJ whole genome shotgun (WGS) entry which is preliminary data.</text>
</comment>